<feature type="chain" id="PRO_5042999698" description="Secreted protein" evidence="1">
    <location>
        <begin position="18"/>
        <end position="151"/>
    </location>
</feature>
<dbReference type="EMBL" id="JARKHS020032311">
    <property type="protein sequence ID" value="KAK8760287.1"/>
    <property type="molecule type" value="Genomic_DNA"/>
</dbReference>
<evidence type="ECO:0000313" key="2">
    <source>
        <dbReference type="EMBL" id="KAK8760287.1"/>
    </source>
</evidence>
<sequence>MKSTVVCACVLSVLIMASELRQRNTTKGFTAHVIRSRTFSTRDIYIYARNLPEGHISSLIFTAFFWQETRPLGMKSAVVCVSLLFAFVMSSEAMLPQKMKQGWTPRCPVMCRPDQAPGAHCGPPLGCRCVVVFGCCTVRPLYCAYLPFLRG</sequence>
<dbReference type="Proteomes" id="UP001321473">
    <property type="component" value="Unassembled WGS sequence"/>
</dbReference>
<accession>A0AAQ4DCU7</accession>
<protein>
    <recommendedName>
        <fullName evidence="4">Secreted protein</fullName>
    </recommendedName>
</protein>
<keyword evidence="1" id="KW-0732">Signal</keyword>
<gene>
    <name evidence="2" type="ORF">V5799_028446</name>
</gene>
<keyword evidence="3" id="KW-1185">Reference proteome</keyword>
<feature type="signal peptide" evidence="1">
    <location>
        <begin position="1"/>
        <end position="17"/>
    </location>
</feature>
<comment type="caution">
    <text evidence="2">The sequence shown here is derived from an EMBL/GenBank/DDBJ whole genome shotgun (WGS) entry which is preliminary data.</text>
</comment>
<reference evidence="2 3" key="1">
    <citation type="journal article" date="2023" name="Arcadia Sci">
        <title>De novo assembly of a long-read Amblyomma americanum tick genome.</title>
        <authorList>
            <person name="Chou S."/>
            <person name="Poskanzer K.E."/>
            <person name="Rollins M."/>
            <person name="Thuy-Boun P.S."/>
        </authorList>
    </citation>
    <scope>NUCLEOTIDE SEQUENCE [LARGE SCALE GENOMIC DNA]</scope>
    <source>
        <strain evidence="2">F_SG_1</strain>
        <tissue evidence="2">Salivary glands</tissue>
    </source>
</reference>
<evidence type="ECO:0008006" key="4">
    <source>
        <dbReference type="Google" id="ProtNLM"/>
    </source>
</evidence>
<organism evidence="2 3">
    <name type="scientific">Amblyomma americanum</name>
    <name type="common">Lone star tick</name>
    <dbReference type="NCBI Taxonomy" id="6943"/>
    <lineage>
        <taxon>Eukaryota</taxon>
        <taxon>Metazoa</taxon>
        <taxon>Ecdysozoa</taxon>
        <taxon>Arthropoda</taxon>
        <taxon>Chelicerata</taxon>
        <taxon>Arachnida</taxon>
        <taxon>Acari</taxon>
        <taxon>Parasitiformes</taxon>
        <taxon>Ixodida</taxon>
        <taxon>Ixodoidea</taxon>
        <taxon>Ixodidae</taxon>
        <taxon>Amblyomminae</taxon>
        <taxon>Amblyomma</taxon>
    </lineage>
</organism>
<evidence type="ECO:0000313" key="3">
    <source>
        <dbReference type="Proteomes" id="UP001321473"/>
    </source>
</evidence>
<dbReference type="AlphaFoldDB" id="A0AAQ4DCU7"/>
<name>A0AAQ4DCU7_AMBAM</name>
<evidence type="ECO:0000256" key="1">
    <source>
        <dbReference type="SAM" id="SignalP"/>
    </source>
</evidence>
<proteinExistence type="predicted"/>